<feature type="compositionally biased region" description="Basic and acidic residues" evidence="1">
    <location>
        <begin position="41"/>
        <end position="64"/>
    </location>
</feature>
<protein>
    <submittedName>
        <fullName evidence="2">Uncharacterized protein</fullName>
    </submittedName>
</protein>
<dbReference type="RefSeq" id="WP_336808490.1">
    <property type="nucleotide sequence ID" value="NZ_JBBBNY010000012.1"/>
</dbReference>
<organism evidence="2 3">
    <name type="scientific">Fulvimonas yonginensis</name>
    <dbReference type="NCBI Taxonomy" id="1495200"/>
    <lineage>
        <taxon>Bacteria</taxon>
        <taxon>Pseudomonadati</taxon>
        <taxon>Pseudomonadota</taxon>
        <taxon>Gammaproteobacteria</taxon>
        <taxon>Lysobacterales</taxon>
        <taxon>Rhodanobacteraceae</taxon>
        <taxon>Fulvimonas</taxon>
    </lineage>
</organism>
<evidence type="ECO:0000313" key="2">
    <source>
        <dbReference type="EMBL" id="MEI7037851.1"/>
    </source>
</evidence>
<gene>
    <name evidence="2" type="ORF">WAT24_13865</name>
</gene>
<dbReference type="Proteomes" id="UP001381174">
    <property type="component" value="Unassembled WGS sequence"/>
</dbReference>
<sequence>MNPSRPDSRTPGPPQRSTAPGTDPGEEIPRKPADTTAGGDARNDTGEDNQRQKGERPAGDYIRR</sequence>
<evidence type="ECO:0000256" key="1">
    <source>
        <dbReference type="SAM" id="MobiDB-lite"/>
    </source>
</evidence>
<evidence type="ECO:0000313" key="3">
    <source>
        <dbReference type="Proteomes" id="UP001381174"/>
    </source>
</evidence>
<accession>A0ABU8JE48</accession>
<proteinExistence type="predicted"/>
<feature type="region of interest" description="Disordered" evidence="1">
    <location>
        <begin position="1"/>
        <end position="64"/>
    </location>
</feature>
<dbReference type="EMBL" id="JBBBNY010000012">
    <property type="protein sequence ID" value="MEI7037851.1"/>
    <property type="molecule type" value="Genomic_DNA"/>
</dbReference>
<name>A0ABU8JE48_9GAMM</name>
<reference evidence="2 3" key="1">
    <citation type="journal article" date="2014" name="Int. J. Syst. Evol. Microbiol.">
        <title>Fulvimonas yonginensis sp. nov., isolated from greenhouse soil, and emended description of the genus Fulvimonas.</title>
        <authorList>
            <person name="Ahn J.H."/>
            <person name="Kim S.J."/>
            <person name="Weon H.Y."/>
            <person name="Hong S.B."/>
            <person name="Seok S.J."/>
            <person name="Kwon S.W."/>
        </authorList>
    </citation>
    <scope>NUCLEOTIDE SEQUENCE [LARGE SCALE GENOMIC DNA]</scope>
    <source>
        <strain evidence="2 3">KACC 16952</strain>
    </source>
</reference>
<keyword evidence="3" id="KW-1185">Reference proteome</keyword>
<comment type="caution">
    <text evidence="2">The sequence shown here is derived from an EMBL/GenBank/DDBJ whole genome shotgun (WGS) entry which is preliminary data.</text>
</comment>